<keyword evidence="3 4" id="KW-0175">Coiled coil</keyword>
<dbReference type="Proteomes" id="UP001172457">
    <property type="component" value="Chromosome 3"/>
</dbReference>
<dbReference type="EMBL" id="JARYMX010000003">
    <property type="protein sequence ID" value="KAJ9558382.1"/>
    <property type="molecule type" value="Genomic_DNA"/>
</dbReference>
<evidence type="ECO:0000256" key="4">
    <source>
        <dbReference type="SAM" id="Coils"/>
    </source>
</evidence>
<name>A0AA38WEI6_9ASTR</name>
<keyword evidence="2" id="KW-0112">Calmodulin-binding</keyword>
<evidence type="ECO:0000256" key="3">
    <source>
        <dbReference type="ARBA" id="ARBA00023054"/>
    </source>
</evidence>
<dbReference type="Pfam" id="PF00612">
    <property type="entry name" value="IQ"/>
    <property type="match status" value="3"/>
</dbReference>
<evidence type="ECO:0000256" key="2">
    <source>
        <dbReference type="ARBA" id="ARBA00022860"/>
    </source>
</evidence>
<dbReference type="InterPro" id="IPR000048">
    <property type="entry name" value="IQ_motif_EF-hand-BS"/>
</dbReference>
<comment type="caution">
    <text evidence="5">The sequence shown here is derived from an EMBL/GenBank/DDBJ whole genome shotgun (WGS) entry which is preliminary data.</text>
</comment>
<keyword evidence="1" id="KW-0677">Repeat</keyword>
<evidence type="ECO:0000313" key="6">
    <source>
        <dbReference type="Proteomes" id="UP001172457"/>
    </source>
</evidence>
<reference evidence="5" key="1">
    <citation type="submission" date="2023-03" db="EMBL/GenBank/DDBJ databases">
        <title>Chromosome-scale reference genome and RAD-based genetic map of yellow starthistle (Centaurea solstitialis) reveal putative structural variation and QTLs associated with invader traits.</title>
        <authorList>
            <person name="Reatini B."/>
            <person name="Cang F.A."/>
            <person name="Jiang Q."/>
            <person name="Mckibben M.T.W."/>
            <person name="Barker M.S."/>
            <person name="Rieseberg L.H."/>
            <person name="Dlugosch K.M."/>
        </authorList>
    </citation>
    <scope>NUCLEOTIDE SEQUENCE</scope>
    <source>
        <strain evidence="5">CAN-66</strain>
        <tissue evidence="5">Leaf</tissue>
    </source>
</reference>
<dbReference type="GO" id="GO:0005516">
    <property type="term" value="F:calmodulin binding"/>
    <property type="evidence" value="ECO:0007669"/>
    <property type="project" value="UniProtKB-KW"/>
</dbReference>
<dbReference type="Gene3D" id="1.20.5.190">
    <property type="match status" value="1"/>
</dbReference>
<protein>
    <submittedName>
        <fullName evidence="5">Uncharacterized protein</fullName>
    </submittedName>
</protein>
<dbReference type="SUPFAM" id="SSF52540">
    <property type="entry name" value="P-loop containing nucleoside triphosphate hydrolases"/>
    <property type="match status" value="1"/>
</dbReference>
<dbReference type="InterPro" id="IPR027417">
    <property type="entry name" value="P-loop_NTPase"/>
</dbReference>
<dbReference type="AlphaFoldDB" id="A0AA38WEI6"/>
<feature type="coiled-coil region" evidence="4">
    <location>
        <begin position="190"/>
        <end position="251"/>
    </location>
</feature>
<dbReference type="FunFam" id="1.20.5.190:FF:000001">
    <property type="entry name" value="unconventional myosin-Va"/>
    <property type="match status" value="1"/>
</dbReference>
<dbReference type="SMART" id="SM00015">
    <property type="entry name" value="IQ"/>
    <property type="match status" value="3"/>
</dbReference>
<gene>
    <name evidence="5" type="ORF">OSB04_012996</name>
</gene>
<accession>A0AA38WEI6</accession>
<dbReference type="PROSITE" id="PS50096">
    <property type="entry name" value="IQ"/>
    <property type="match status" value="2"/>
</dbReference>
<sequence>MAAFSTLELMLHEIQNQENIGHHETIPVLPQRPVSKARVPSKRARRAVLSFHSQHFVGKMEEFVDGKSKRDGFAFLDGGHVLSKDEVKNEGEGKTEKGIIVIQKYIRGYLARFHYHKLKRGIITIQSFVRGENARRDFRKIAKMLIEEDINREFVWKPLRDRETTIIYLQSVVRSWLSRRRLGYIENGTIENTAKDKDVHEEDIESEEDVRVSTSYIRDLERQVLRAEAALREKKRENAILELQIQHIDKKWELHKAKMNLKEKSWQDELTSIQMSLASSRERMTNEITEHLPENPTRQQEIDKTNLTIREILELQENDTDMHKTNCGFRLKSRKHQEQELKRLKGRFKAWQKDFKARLHDVKRRLDGFDNECKTVRVHKRCWVN</sequence>
<keyword evidence="6" id="KW-1185">Reference proteome</keyword>
<proteinExistence type="predicted"/>
<evidence type="ECO:0000256" key="1">
    <source>
        <dbReference type="ARBA" id="ARBA00022737"/>
    </source>
</evidence>
<evidence type="ECO:0000313" key="5">
    <source>
        <dbReference type="EMBL" id="KAJ9558382.1"/>
    </source>
</evidence>
<organism evidence="5 6">
    <name type="scientific">Centaurea solstitialis</name>
    <name type="common">yellow star-thistle</name>
    <dbReference type="NCBI Taxonomy" id="347529"/>
    <lineage>
        <taxon>Eukaryota</taxon>
        <taxon>Viridiplantae</taxon>
        <taxon>Streptophyta</taxon>
        <taxon>Embryophyta</taxon>
        <taxon>Tracheophyta</taxon>
        <taxon>Spermatophyta</taxon>
        <taxon>Magnoliopsida</taxon>
        <taxon>eudicotyledons</taxon>
        <taxon>Gunneridae</taxon>
        <taxon>Pentapetalae</taxon>
        <taxon>asterids</taxon>
        <taxon>campanulids</taxon>
        <taxon>Asterales</taxon>
        <taxon>Asteraceae</taxon>
        <taxon>Carduoideae</taxon>
        <taxon>Cardueae</taxon>
        <taxon>Centaureinae</taxon>
        <taxon>Centaurea</taxon>
    </lineage>
</organism>